<feature type="region of interest" description="Disordered" evidence="1">
    <location>
        <begin position="257"/>
        <end position="290"/>
    </location>
</feature>
<reference evidence="4" key="2">
    <citation type="submission" date="2019-09" db="UniProtKB">
        <authorList>
            <consortium name="WormBaseParasite"/>
        </authorList>
    </citation>
    <scope>IDENTIFICATION</scope>
</reference>
<keyword evidence="3" id="KW-1185">Reference proteome</keyword>
<evidence type="ECO:0000313" key="2">
    <source>
        <dbReference type="EMBL" id="VDP08759.1"/>
    </source>
</evidence>
<gene>
    <name evidence="2" type="ORF">HPBE_LOCUS17392</name>
</gene>
<sequence>MCSRRVTPFVTTHSLRNRQEIEAAAVAFVESVKIEMERYPLSIFCNIDQTGINKEVISNRYGAAAIGFDRGGSVRPARRSMRVERPGGGRRRAEWIRVPTQLPQWDDCEPRVLIAFATARLRKDKGYGATCVRHRGREKQSFDRFISSFVVKFPRKLWDDNSLMQLLGGLLRKDALTIFETLPQESVDEIHLAVEKQASKAYPNFPPEVTSLQKSEILLNKLTGWEGSYNLSKALELADASEAYDRVKDAALRLETTRKTAKESSQKPLYGKRSAWKAERSKSTAISNPQ</sequence>
<dbReference type="EMBL" id="UZAH01029988">
    <property type="protein sequence ID" value="VDP08759.1"/>
    <property type="molecule type" value="Genomic_DNA"/>
</dbReference>
<accession>A0A3P8E947</accession>
<evidence type="ECO:0000256" key="1">
    <source>
        <dbReference type="SAM" id="MobiDB-lite"/>
    </source>
</evidence>
<dbReference type="WBParaSite" id="HPBE_0001739301-mRNA-1">
    <property type="protein sequence ID" value="HPBE_0001739301-mRNA-1"/>
    <property type="gene ID" value="HPBE_0001739301"/>
</dbReference>
<dbReference type="AlphaFoldDB" id="A0A183G6Q1"/>
<accession>A0A183G6Q1</accession>
<dbReference type="OrthoDB" id="5868821at2759"/>
<reference evidence="2 3" key="1">
    <citation type="submission" date="2018-11" db="EMBL/GenBank/DDBJ databases">
        <authorList>
            <consortium name="Pathogen Informatics"/>
        </authorList>
    </citation>
    <scope>NUCLEOTIDE SEQUENCE [LARGE SCALE GENOMIC DNA]</scope>
</reference>
<dbReference type="Proteomes" id="UP000050761">
    <property type="component" value="Unassembled WGS sequence"/>
</dbReference>
<evidence type="ECO:0000313" key="3">
    <source>
        <dbReference type="Proteomes" id="UP000050761"/>
    </source>
</evidence>
<proteinExistence type="predicted"/>
<protein>
    <submittedName>
        <fullName evidence="4">Retrotrans_gag domain-containing protein</fullName>
    </submittedName>
</protein>
<name>A0A183G6Q1_HELPZ</name>
<organism evidence="3 4">
    <name type="scientific">Heligmosomoides polygyrus</name>
    <name type="common">Parasitic roundworm</name>
    <dbReference type="NCBI Taxonomy" id="6339"/>
    <lineage>
        <taxon>Eukaryota</taxon>
        <taxon>Metazoa</taxon>
        <taxon>Ecdysozoa</taxon>
        <taxon>Nematoda</taxon>
        <taxon>Chromadorea</taxon>
        <taxon>Rhabditida</taxon>
        <taxon>Rhabditina</taxon>
        <taxon>Rhabditomorpha</taxon>
        <taxon>Strongyloidea</taxon>
        <taxon>Heligmosomidae</taxon>
        <taxon>Heligmosomoides</taxon>
    </lineage>
</organism>
<evidence type="ECO:0000313" key="4">
    <source>
        <dbReference type="WBParaSite" id="HPBE_0001739301-mRNA-1"/>
    </source>
</evidence>